<feature type="transmembrane region" description="Helical" evidence="2">
    <location>
        <begin position="386"/>
        <end position="407"/>
    </location>
</feature>
<reference evidence="4" key="2">
    <citation type="submission" date="2015-07" db="EMBL/GenBank/DDBJ databases">
        <authorList>
            <person name="Noorani M."/>
        </authorList>
    </citation>
    <scope>NUCLEOTIDE SEQUENCE</scope>
    <source>
        <strain evidence="4">Yugu1</strain>
    </source>
</reference>
<dbReference type="OrthoDB" id="681126at2759"/>
<dbReference type="Pfam" id="PF13962">
    <property type="entry name" value="PGG"/>
    <property type="match status" value="4"/>
</dbReference>
<feature type="domain" description="PGG" evidence="3">
    <location>
        <begin position="626"/>
        <end position="705"/>
    </location>
</feature>
<feature type="domain" description="PGG" evidence="3">
    <location>
        <begin position="340"/>
        <end position="441"/>
    </location>
</feature>
<feature type="transmembrane region" description="Helical" evidence="2">
    <location>
        <begin position="651"/>
        <end position="670"/>
    </location>
</feature>
<evidence type="ECO:0000313" key="4">
    <source>
        <dbReference type="EMBL" id="RCV21292.1"/>
    </source>
</evidence>
<feature type="transmembrane region" description="Helical" evidence="2">
    <location>
        <begin position="713"/>
        <end position="735"/>
    </location>
</feature>
<organism evidence="4">
    <name type="scientific">Setaria italica</name>
    <name type="common">Foxtail millet</name>
    <name type="synonym">Panicum italicum</name>
    <dbReference type="NCBI Taxonomy" id="4555"/>
    <lineage>
        <taxon>Eukaryota</taxon>
        <taxon>Viridiplantae</taxon>
        <taxon>Streptophyta</taxon>
        <taxon>Embryophyta</taxon>
        <taxon>Tracheophyta</taxon>
        <taxon>Spermatophyta</taxon>
        <taxon>Magnoliopsida</taxon>
        <taxon>Liliopsida</taxon>
        <taxon>Poales</taxon>
        <taxon>Poaceae</taxon>
        <taxon>PACMAD clade</taxon>
        <taxon>Panicoideae</taxon>
        <taxon>Panicodae</taxon>
        <taxon>Paniceae</taxon>
        <taxon>Cenchrinae</taxon>
        <taxon>Setaria</taxon>
    </lineage>
</organism>
<feature type="transmembrane region" description="Helical" evidence="2">
    <location>
        <begin position="419"/>
        <end position="436"/>
    </location>
</feature>
<dbReference type="AlphaFoldDB" id="A0A368QTQ2"/>
<accession>A0A368QTQ2</accession>
<feature type="transmembrane region" description="Helical" evidence="2">
    <location>
        <begin position="118"/>
        <end position="139"/>
    </location>
</feature>
<dbReference type="InterPro" id="IPR026961">
    <property type="entry name" value="PGG_dom"/>
</dbReference>
<gene>
    <name evidence="4" type="ORF">SETIT_4G127800v2</name>
</gene>
<feature type="transmembrane region" description="Helical" evidence="2">
    <location>
        <begin position="70"/>
        <end position="87"/>
    </location>
</feature>
<reference evidence="4" key="1">
    <citation type="journal article" date="2012" name="Nat. Biotechnol.">
        <title>Reference genome sequence of the model plant Setaria.</title>
        <authorList>
            <person name="Bennetzen J.L."/>
            <person name="Schmutz J."/>
            <person name="Wang H."/>
            <person name="Percifield R."/>
            <person name="Hawkins J."/>
            <person name="Pontaroli A.C."/>
            <person name="Estep M."/>
            <person name="Feng L."/>
            <person name="Vaughn J.N."/>
            <person name="Grimwood J."/>
            <person name="Jenkins J."/>
            <person name="Barry K."/>
            <person name="Lindquist E."/>
            <person name="Hellsten U."/>
            <person name="Deshpande S."/>
            <person name="Wang X."/>
            <person name="Wu X."/>
            <person name="Mitros T."/>
            <person name="Triplett J."/>
            <person name="Yang X."/>
            <person name="Ye C.Y."/>
            <person name="Mauro-Herrera M."/>
            <person name="Wang L."/>
            <person name="Li P."/>
            <person name="Sharma M."/>
            <person name="Sharma R."/>
            <person name="Ronald P.C."/>
            <person name="Panaud O."/>
            <person name="Kellogg E.A."/>
            <person name="Brutnell T.P."/>
            <person name="Doust A.N."/>
            <person name="Tuskan G.A."/>
            <person name="Rokhsar D."/>
            <person name="Devos K.M."/>
        </authorList>
    </citation>
    <scope>NUCLEOTIDE SEQUENCE [LARGE SCALE GENOMIC DNA]</scope>
    <source>
        <strain evidence="4">Yugu1</strain>
    </source>
</reference>
<feature type="region of interest" description="Disordered" evidence="1">
    <location>
        <begin position="1"/>
        <end position="42"/>
    </location>
</feature>
<dbReference type="PANTHER" id="PTHR24177">
    <property type="entry name" value="CASKIN"/>
    <property type="match status" value="1"/>
</dbReference>
<feature type="transmembrane region" description="Helical" evidence="2">
    <location>
        <begin position="682"/>
        <end position="701"/>
    </location>
</feature>
<feature type="transmembrane region" description="Helical" evidence="2">
    <location>
        <begin position="151"/>
        <end position="170"/>
    </location>
</feature>
<evidence type="ECO:0000256" key="1">
    <source>
        <dbReference type="SAM" id="MobiDB-lite"/>
    </source>
</evidence>
<name>A0A368QTQ2_SETIT</name>
<protein>
    <recommendedName>
        <fullName evidence="3">PGG domain-containing protein</fullName>
    </recommendedName>
</protein>
<feature type="transmembrane region" description="Helical" evidence="2">
    <location>
        <begin position="585"/>
        <end position="605"/>
    </location>
</feature>
<proteinExistence type="predicted"/>
<keyword evidence="2" id="KW-0812">Transmembrane</keyword>
<dbReference type="EMBL" id="CM003531">
    <property type="protein sequence ID" value="RCV21292.1"/>
    <property type="molecule type" value="Genomic_DNA"/>
</dbReference>
<feature type="transmembrane region" description="Helical" evidence="2">
    <location>
        <begin position="448"/>
        <end position="469"/>
    </location>
</feature>
<keyword evidence="2" id="KW-0472">Membrane</keyword>
<evidence type="ECO:0000256" key="2">
    <source>
        <dbReference type="SAM" id="Phobius"/>
    </source>
</evidence>
<sequence>MRGGRAPASSRQASPTGVQPRLSSEEIENSEAHGENNGQIPTVTGISSSRQGIVGSTQDCYEHLWKLRKYLVLLGTLAVSVTYNSGLTPPGGFWYQNKVGHKAGDPALHAEFYQWHEVFFYCNATAFAASLVLIILLLSKSVARQELWLRSMQFTMLVDLFSLMGAYAAGSCRALKSSICTWIVSETFKKKVTVVITQILSNCKFVICNLEGCKREKSMSAKDREEACKFILMLSQTGLGSRSNRSTRVQILRRSYLPHPNSKSDVLYMNLDLLKEIYAIMESNLHLEHFDPSSLTGGVSRSDLSARGADLPEGITLSSEVQIGRSIYAFRLSRRELRHATITYQAGLGPPGGFWAGNDYLSGTSPYKHRPATPALRNHYLHRYNIFVSCNSTSFVASLVTIILLLSPGLSEHGKRSKSVVFCVVADLLCLIGAYAAGCCRDIRPSAYVMLIIVIILICIAFLAWIFAYKPAAVWLQNIKDEFVSCMNKVDRVLSMTSDAGQQSTLANHHQDSVQTIGVPAEDQNSRGDQTEEHLKKTRTSIVAATVTYQAGINPPGGVWSDDRDVSGSPGNPILQDNRPGRYDVFYYSNSVSFVSSVVITILLVNEEYIEHGIKSYALRLCLMSDDNGHVAGNPILHDINNGRYMTFFSFNPFSFVASIVVIVIILLLSTSVRKKYVPFEVLLCLVMILHLLALMIAFAAGSCRKFRTSVYVLLLIAGVVIFLVFIRFFISAIAKCLKKWKRSGISLFRAS</sequence>
<dbReference type="PANTHER" id="PTHR24177:SF43">
    <property type="entry name" value="OS06G0292100 PROTEIN"/>
    <property type="match status" value="1"/>
</dbReference>
<keyword evidence="2" id="KW-1133">Transmembrane helix</keyword>
<feature type="domain" description="PGG" evidence="3">
    <location>
        <begin position="541"/>
        <end position="614"/>
    </location>
</feature>
<dbReference type="STRING" id="4555.A0A368QTQ2"/>
<evidence type="ECO:0000259" key="3">
    <source>
        <dbReference type="Pfam" id="PF13962"/>
    </source>
</evidence>
<feature type="domain" description="PGG" evidence="3">
    <location>
        <begin position="62"/>
        <end position="173"/>
    </location>
</feature>